<dbReference type="OrthoDB" id="9812702at2"/>
<dbReference type="InterPro" id="IPR035980">
    <property type="entry name" value="Ribosomal_bS6_sf"/>
</dbReference>
<evidence type="ECO:0000256" key="1">
    <source>
        <dbReference type="ARBA" id="ARBA00009512"/>
    </source>
</evidence>
<dbReference type="PANTHER" id="PTHR21011">
    <property type="entry name" value="MITOCHONDRIAL 28S RIBOSOMAL PROTEIN S6"/>
    <property type="match status" value="1"/>
</dbReference>
<name>A0A5B8XDI3_9RICK</name>
<protein>
    <recommendedName>
        <fullName evidence="5 6">Small ribosomal subunit protein bS6</fullName>
    </recommendedName>
</protein>
<dbReference type="GO" id="GO:0006412">
    <property type="term" value="P:translation"/>
    <property type="evidence" value="ECO:0007669"/>
    <property type="project" value="UniProtKB-UniRule"/>
</dbReference>
<evidence type="ECO:0000313" key="7">
    <source>
        <dbReference type="EMBL" id="QED23419.1"/>
    </source>
</evidence>
<evidence type="ECO:0000256" key="5">
    <source>
        <dbReference type="ARBA" id="ARBA00035294"/>
    </source>
</evidence>
<dbReference type="Gene3D" id="3.30.70.60">
    <property type="match status" value="1"/>
</dbReference>
<keyword evidence="6" id="KW-0694">RNA-binding</keyword>
<evidence type="ECO:0000256" key="3">
    <source>
        <dbReference type="ARBA" id="ARBA00023274"/>
    </source>
</evidence>
<dbReference type="GO" id="GO:0070181">
    <property type="term" value="F:small ribosomal subunit rRNA binding"/>
    <property type="evidence" value="ECO:0007669"/>
    <property type="project" value="TreeGrafter"/>
</dbReference>
<dbReference type="GO" id="GO:0003735">
    <property type="term" value="F:structural constituent of ribosome"/>
    <property type="evidence" value="ECO:0007669"/>
    <property type="project" value="InterPro"/>
</dbReference>
<organism evidence="7 8">
    <name type="scientific">Candidatus Deianiraea vastatrix</name>
    <dbReference type="NCBI Taxonomy" id="2163644"/>
    <lineage>
        <taxon>Bacteria</taxon>
        <taxon>Pseudomonadati</taxon>
        <taxon>Pseudomonadota</taxon>
        <taxon>Alphaproteobacteria</taxon>
        <taxon>Rickettsiales</taxon>
        <taxon>Candidatus Deianiraeaceae</taxon>
        <taxon>Candidatus Deianiraea</taxon>
    </lineage>
</organism>
<dbReference type="GO" id="GO:1990904">
    <property type="term" value="C:ribonucleoprotein complex"/>
    <property type="evidence" value="ECO:0007669"/>
    <property type="project" value="UniProtKB-KW"/>
</dbReference>
<dbReference type="EMBL" id="CP029077">
    <property type="protein sequence ID" value="QED23419.1"/>
    <property type="molecule type" value="Genomic_DNA"/>
</dbReference>
<proteinExistence type="inferred from homology"/>
<evidence type="ECO:0000313" key="8">
    <source>
        <dbReference type="Proteomes" id="UP000321934"/>
    </source>
</evidence>
<comment type="similarity">
    <text evidence="1 6">Belongs to the bacterial ribosomal protein bS6 family.</text>
</comment>
<keyword evidence="2 6" id="KW-0689">Ribosomal protein</keyword>
<dbReference type="GO" id="GO:0005737">
    <property type="term" value="C:cytoplasm"/>
    <property type="evidence" value="ECO:0007669"/>
    <property type="project" value="UniProtKB-ARBA"/>
</dbReference>
<gene>
    <name evidence="6" type="primary">rpsF</name>
    <name evidence="7" type="ORF">Deia_00625</name>
</gene>
<dbReference type="GO" id="GO:0005840">
    <property type="term" value="C:ribosome"/>
    <property type="evidence" value="ECO:0007669"/>
    <property type="project" value="UniProtKB-KW"/>
</dbReference>
<evidence type="ECO:0000256" key="2">
    <source>
        <dbReference type="ARBA" id="ARBA00022980"/>
    </source>
</evidence>
<dbReference type="Proteomes" id="UP000321934">
    <property type="component" value="Chromosome"/>
</dbReference>
<dbReference type="InterPro" id="IPR000529">
    <property type="entry name" value="Ribosomal_bS6"/>
</dbReference>
<keyword evidence="3 6" id="KW-0687">Ribonucleoprotein</keyword>
<dbReference type="HAMAP" id="MF_00360">
    <property type="entry name" value="Ribosomal_bS6"/>
    <property type="match status" value="1"/>
</dbReference>
<dbReference type="SUPFAM" id="SSF54995">
    <property type="entry name" value="Ribosomal protein S6"/>
    <property type="match status" value="1"/>
</dbReference>
<evidence type="ECO:0000256" key="4">
    <source>
        <dbReference type="ARBA" id="ARBA00035104"/>
    </source>
</evidence>
<dbReference type="PANTHER" id="PTHR21011:SF1">
    <property type="entry name" value="SMALL RIBOSOMAL SUBUNIT PROTEIN BS6M"/>
    <property type="match status" value="1"/>
</dbReference>
<dbReference type="InterPro" id="IPR014717">
    <property type="entry name" value="Transl_elong_EF1B/ribsomal_bS6"/>
</dbReference>
<evidence type="ECO:0000256" key="6">
    <source>
        <dbReference type="HAMAP-Rule" id="MF_00360"/>
    </source>
</evidence>
<keyword evidence="8" id="KW-1185">Reference proteome</keyword>
<reference evidence="7 8" key="1">
    <citation type="journal article" date="2019" name="ISME J.">
        <title>Deianiraea, an extracellular bacterium associated with the ciliate Paramecium, suggests an alternative scenario for the evolution of Rickettsiales.</title>
        <authorList>
            <person name="Castelli M."/>
            <person name="Sabaneyeva E."/>
            <person name="Lanzoni O."/>
            <person name="Lebedeva N."/>
            <person name="Floriano A.M."/>
            <person name="Gaiarsa S."/>
            <person name="Benken K."/>
            <person name="Modeo L."/>
            <person name="Bandi C."/>
            <person name="Potekhin A."/>
            <person name="Sassera D."/>
            <person name="Petroni G."/>
        </authorList>
    </citation>
    <scope>NUCLEOTIDE SEQUENCE [LARGE SCALE GENOMIC DNA]</scope>
    <source>
        <strain evidence="7">CyL4-1</strain>
    </source>
</reference>
<dbReference type="RefSeq" id="WP_146820691.1">
    <property type="nucleotide sequence ID" value="NZ_CP029077.1"/>
</dbReference>
<sequence>MSIIINNKKDILNDGVNNSLYELVLLFRSNIISNDVHNDLSSLVSFISMRLSGSVISHEYWGLRPLSYEISGNKKAHFYFFSLSLKPSSVTSIKQFLANNANIIRSLILKSTFSESELLQPTQMMKNLASDIDKEMGEIHVSEDFNKFKI</sequence>
<dbReference type="NCBIfam" id="TIGR00166">
    <property type="entry name" value="S6"/>
    <property type="match status" value="1"/>
</dbReference>
<dbReference type="CDD" id="cd00473">
    <property type="entry name" value="bS6"/>
    <property type="match status" value="1"/>
</dbReference>
<comment type="function">
    <text evidence="4 6">Binds together with bS18 to 16S ribosomal RNA.</text>
</comment>
<accession>A0A5B8XDI3</accession>
<dbReference type="AlphaFoldDB" id="A0A5B8XDI3"/>
<keyword evidence="6" id="KW-0699">rRNA-binding</keyword>
<dbReference type="InterPro" id="IPR020814">
    <property type="entry name" value="Ribosomal_S6_plastid/chlpt"/>
</dbReference>
<dbReference type="Pfam" id="PF01250">
    <property type="entry name" value="Ribosomal_S6"/>
    <property type="match status" value="1"/>
</dbReference>